<sequence length="266" mass="29623">MQKKKISLHLLFSVFFCIPFVISFTSIFAVFAVSKAEAQPRGAAPVLSFGTGAVWSTSTYQGADNNVIAIPLIMFSGEQFFIRGTGAGMHIYKDERLSVDLLGKYRFEAYEEGDSPSLVGIKDRNGTVEAGLAAQWRLEQAVLSCQFFTDLLNEHGGQEINLRIKKPFRWRMFFVAPYLGVSLHSDSFSNYYYGVDASEAITGRPEYDLGWTANWQAGMALRVGLTQQIMLNTLFGLEILDQEIADSPIVDQDMRFFGMVGIALGF</sequence>
<evidence type="ECO:0000256" key="5">
    <source>
        <dbReference type="ARBA" id="ARBA00023237"/>
    </source>
</evidence>
<dbReference type="AlphaFoldDB" id="A0A3S3QD03"/>
<comment type="similarity">
    <text evidence="2">Belongs to the MipA/OmpV family.</text>
</comment>
<comment type="caution">
    <text evidence="7">The sequence shown here is derived from an EMBL/GenBank/DDBJ whole genome shotgun (WGS) entry which is preliminary data.</text>
</comment>
<evidence type="ECO:0000256" key="6">
    <source>
        <dbReference type="SAM" id="Phobius"/>
    </source>
</evidence>
<keyword evidence="3" id="KW-0732">Signal</keyword>
<keyword evidence="5" id="KW-0998">Cell outer membrane</keyword>
<evidence type="ECO:0000313" key="8">
    <source>
        <dbReference type="Proteomes" id="UP000287853"/>
    </source>
</evidence>
<organism evidence="7 8">
    <name type="scientific">Candidatus Electrothrix aarhusensis</name>
    <dbReference type="NCBI Taxonomy" id="1859131"/>
    <lineage>
        <taxon>Bacteria</taxon>
        <taxon>Pseudomonadati</taxon>
        <taxon>Thermodesulfobacteriota</taxon>
        <taxon>Desulfobulbia</taxon>
        <taxon>Desulfobulbales</taxon>
        <taxon>Desulfobulbaceae</taxon>
        <taxon>Candidatus Electrothrix</taxon>
    </lineage>
</organism>
<dbReference type="PANTHER" id="PTHR38776:SF1">
    <property type="entry name" value="MLTA-INTERACTING PROTEIN-RELATED"/>
    <property type="match status" value="1"/>
</dbReference>
<evidence type="ECO:0000256" key="2">
    <source>
        <dbReference type="ARBA" id="ARBA00005722"/>
    </source>
</evidence>
<dbReference type="PANTHER" id="PTHR38776">
    <property type="entry name" value="MLTA-INTERACTING PROTEIN-RELATED"/>
    <property type="match status" value="1"/>
</dbReference>
<evidence type="ECO:0000256" key="1">
    <source>
        <dbReference type="ARBA" id="ARBA00004442"/>
    </source>
</evidence>
<dbReference type="InterPro" id="IPR010583">
    <property type="entry name" value="MipA"/>
</dbReference>
<evidence type="ECO:0000256" key="3">
    <source>
        <dbReference type="ARBA" id="ARBA00022729"/>
    </source>
</evidence>
<dbReference type="Proteomes" id="UP000287853">
    <property type="component" value="Unassembled WGS sequence"/>
</dbReference>
<accession>A0A3S3QD03</accession>
<feature type="transmembrane region" description="Helical" evidence="6">
    <location>
        <begin position="12"/>
        <end position="33"/>
    </location>
</feature>
<comment type="subcellular location">
    <subcellularLocation>
        <location evidence="1">Cell outer membrane</location>
    </subcellularLocation>
</comment>
<name>A0A3S3QD03_9BACT</name>
<keyword evidence="4 6" id="KW-0472">Membrane</keyword>
<keyword evidence="8" id="KW-1185">Reference proteome</keyword>
<evidence type="ECO:0000256" key="4">
    <source>
        <dbReference type="ARBA" id="ARBA00023136"/>
    </source>
</evidence>
<gene>
    <name evidence="7" type="ORF">H206_01872</name>
</gene>
<evidence type="ECO:0000313" key="7">
    <source>
        <dbReference type="EMBL" id="RWX44262.1"/>
    </source>
</evidence>
<reference evidence="7 8" key="1">
    <citation type="submission" date="2017-01" db="EMBL/GenBank/DDBJ databases">
        <title>The cable genome- insights into the physiology and evolution of filamentous bacteria capable of sulfide oxidation via long distance electron transfer.</title>
        <authorList>
            <person name="Schreiber L."/>
            <person name="Bjerg J.T."/>
            <person name="Boggild A."/>
            <person name="Van De Vossenberg J."/>
            <person name="Meysman F."/>
            <person name="Nielsen L.P."/>
            <person name="Schramm A."/>
            <person name="Kjeldsen K.U."/>
        </authorList>
    </citation>
    <scope>NUCLEOTIDE SEQUENCE [LARGE SCALE GENOMIC DNA]</scope>
    <source>
        <strain evidence="7">MCF</strain>
    </source>
</reference>
<dbReference type="GO" id="GO:0009279">
    <property type="term" value="C:cell outer membrane"/>
    <property type="evidence" value="ECO:0007669"/>
    <property type="project" value="UniProtKB-SubCell"/>
</dbReference>
<keyword evidence="6" id="KW-0812">Transmembrane</keyword>
<dbReference type="EMBL" id="MTKO01000098">
    <property type="protein sequence ID" value="RWX44262.1"/>
    <property type="molecule type" value="Genomic_DNA"/>
</dbReference>
<dbReference type="Pfam" id="PF06629">
    <property type="entry name" value="MipA"/>
    <property type="match status" value="1"/>
</dbReference>
<protein>
    <submittedName>
        <fullName evidence="7">Outer membrane protein</fullName>
    </submittedName>
</protein>
<proteinExistence type="inferred from homology"/>
<keyword evidence="6" id="KW-1133">Transmembrane helix</keyword>